<keyword evidence="5" id="KW-1185">Reference proteome</keyword>
<feature type="domain" description="Roadblock/LAMTOR2" evidence="1">
    <location>
        <begin position="12"/>
        <end position="102"/>
    </location>
</feature>
<dbReference type="InterPro" id="IPR053141">
    <property type="entry name" value="Mycobact_SerProt_Inhib_Rv3364c"/>
</dbReference>
<dbReference type="RefSeq" id="WP_091399587.1">
    <property type="nucleotide sequence ID" value="NZ_CP192017.1"/>
</dbReference>
<organism evidence="3 4">
    <name type="scientific">Micromonospora saelicesensis</name>
    <dbReference type="NCBI Taxonomy" id="285676"/>
    <lineage>
        <taxon>Bacteria</taxon>
        <taxon>Bacillati</taxon>
        <taxon>Actinomycetota</taxon>
        <taxon>Actinomycetes</taxon>
        <taxon>Micromonosporales</taxon>
        <taxon>Micromonosporaceae</taxon>
        <taxon>Micromonospora</taxon>
    </lineage>
</organism>
<evidence type="ECO:0000313" key="3">
    <source>
        <dbReference type="EMBL" id="SCE95799.1"/>
    </source>
</evidence>
<dbReference type="EMBL" id="FMCR01000002">
    <property type="protein sequence ID" value="SCE95799.1"/>
    <property type="molecule type" value="Genomic_DNA"/>
</dbReference>
<dbReference type="STRING" id="285676.GA0070561_2727"/>
<reference evidence="3 4" key="1">
    <citation type="submission" date="2016-06" db="EMBL/GenBank/DDBJ databases">
        <authorList>
            <person name="Kjaerup R.B."/>
            <person name="Dalgaard T.S."/>
            <person name="Juul-Madsen H.R."/>
        </authorList>
    </citation>
    <scope>NUCLEOTIDE SEQUENCE [LARGE SCALE GENOMIC DNA]</scope>
    <source>
        <strain evidence="3 4">DSM 44871</strain>
    </source>
</reference>
<proteinExistence type="predicted"/>
<dbReference type="SMART" id="SM00960">
    <property type="entry name" value="Robl_LC7"/>
    <property type="match status" value="1"/>
</dbReference>
<dbReference type="Gene3D" id="3.30.450.30">
    <property type="entry name" value="Dynein light chain 2a, cytoplasmic"/>
    <property type="match status" value="1"/>
</dbReference>
<evidence type="ECO:0000259" key="1">
    <source>
        <dbReference type="SMART" id="SM00960"/>
    </source>
</evidence>
<name>A0A1C4WI17_9ACTN</name>
<evidence type="ECO:0000313" key="4">
    <source>
        <dbReference type="Proteomes" id="UP000198864"/>
    </source>
</evidence>
<accession>A0A1C4WI17</accession>
<dbReference type="PANTHER" id="PTHR36222">
    <property type="entry name" value="SERINE PROTEASE INHIBITOR RV3364C"/>
    <property type="match status" value="1"/>
</dbReference>
<dbReference type="SUPFAM" id="SSF103196">
    <property type="entry name" value="Roadblock/LC7 domain"/>
    <property type="match status" value="1"/>
</dbReference>
<evidence type="ECO:0000313" key="2">
    <source>
        <dbReference type="EMBL" id="RAN94485.1"/>
    </source>
</evidence>
<gene>
    <name evidence="3" type="ORF">GA0070561_2727</name>
    <name evidence="2" type="ORF">GAR05_05007</name>
</gene>
<sequence>MTSAVVTEDGLTDALNNLVDRVHGAEFAVVLSPDGLPLGGSRRVGAKLAEQISGVVAGLIALGLAATRTCDAGRLRQVVVQMSRAFLFIATIPNGTILTVRIAGDDVEVGDMAYEVALFVGQAEQHLPITLGPASSVTIGDTGAHQRHH</sequence>
<dbReference type="EMBL" id="PXXW01000040">
    <property type="protein sequence ID" value="RAN94485.1"/>
    <property type="molecule type" value="Genomic_DNA"/>
</dbReference>
<dbReference type="PANTHER" id="PTHR36222:SF1">
    <property type="entry name" value="SERINE PROTEASE INHIBITOR RV3364C"/>
    <property type="match status" value="1"/>
</dbReference>
<protein>
    <submittedName>
        <fullName evidence="3">Predicted regulator of Ras-like GTPase activity, Roadblock/LC7/MglB family</fullName>
    </submittedName>
</protein>
<dbReference type="Pfam" id="PF03259">
    <property type="entry name" value="Robl_LC7"/>
    <property type="match status" value="1"/>
</dbReference>
<dbReference type="Proteomes" id="UP000198864">
    <property type="component" value="Unassembled WGS sequence"/>
</dbReference>
<evidence type="ECO:0000313" key="5">
    <source>
        <dbReference type="Proteomes" id="UP000249334"/>
    </source>
</evidence>
<reference evidence="2 5" key="2">
    <citation type="submission" date="2018-03" db="EMBL/GenBank/DDBJ databases">
        <title>Genomic framework for the identification of Micromonospora saelicesensis and Micromonospora noduli.</title>
        <authorList>
            <person name="Riesco R."/>
            <person name="Trujillo M.E."/>
        </authorList>
    </citation>
    <scope>NUCLEOTIDE SEQUENCE [LARGE SCALE GENOMIC DNA]</scope>
    <source>
        <strain evidence="2 5">GAR05</strain>
    </source>
</reference>
<dbReference type="InterPro" id="IPR004942">
    <property type="entry name" value="Roadblock/LAMTOR2_dom"/>
</dbReference>
<dbReference type="Proteomes" id="UP000249334">
    <property type="component" value="Unassembled WGS sequence"/>
</dbReference>
<dbReference type="AlphaFoldDB" id="A0A1C4WI17"/>